<feature type="compositionally biased region" description="Gly residues" evidence="1">
    <location>
        <begin position="24"/>
        <end position="39"/>
    </location>
</feature>
<feature type="compositionally biased region" description="Gly residues" evidence="1">
    <location>
        <begin position="1"/>
        <end position="10"/>
    </location>
</feature>
<feature type="compositionally biased region" description="Low complexity" evidence="1">
    <location>
        <begin position="40"/>
        <end position="51"/>
    </location>
</feature>
<dbReference type="EMBL" id="BQKI01000225">
    <property type="protein sequence ID" value="GJN41146.1"/>
    <property type="molecule type" value="Genomic_DNA"/>
</dbReference>
<evidence type="ECO:0000313" key="2">
    <source>
        <dbReference type="EMBL" id="GJN41146.1"/>
    </source>
</evidence>
<protein>
    <submittedName>
        <fullName evidence="2">Uncharacterized protein</fullName>
    </submittedName>
</protein>
<evidence type="ECO:0000313" key="3">
    <source>
        <dbReference type="Proteomes" id="UP001054889"/>
    </source>
</evidence>
<dbReference type="AlphaFoldDB" id="A0AAV5G5J2"/>
<feature type="region of interest" description="Disordered" evidence="1">
    <location>
        <begin position="1"/>
        <end position="57"/>
    </location>
</feature>
<comment type="caution">
    <text evidence="2">The sequence shown here is derived from an EMBL/GenBank/DDBJ whole genome shotgun (WGS) entry which is preliminary data.</text>
</comment>
<reference evidence="2" key="1">
    <citation type="journal article" date="2018" name="DNA Res.">
        <title>Multiple hybrid de novo genome assembly of finger millet, an orphan allotetraploid crop.</title>
        <authorList>
            <person name="Hatakeyama M."/>
            <person name="Aluri S."/>
            <person name="Balachadran M.T."/>
            <person name="Sivarajan S.R."/>
            <person name="Patrignani A."/>
            <person name="Gruter S."/>
            <person name="Poveda L."/>
            <person name="Shimizu-Inatsugi R."/>
            <person name="Baeten J."/>
            <person name="Francoijs K.J."/>
            <person name="Nataraja K.N."/>
            <person name="Reddy Y.A.N."/>
            <person name="Phadnis S."/>
            <person name="Ravikumar R.L."/>
            <person name="Schlapbach R."/>
            <person name="Sreeman S.M."/>
            <person name="Shimizu K.K."/>
        </authorList>
    </citation>
    <scope>NUCLEOTIDE SEQUENCE</scope>
</reference>
<reference evidence="2" key="2">
    <citation type="submission" date="2021-12" db="EMBL/GenBank/DDBJ databases">
        <title>Resequencing data analysis of finger millet.</title>
        <authorList>
            <person name="Hatakeyama M."/>
            <person name="Aluri S."/>
            <person name="Balachadran M.T."/>
            <person name="Sivarajan S.R."/>
            <person name="Poveda L."/>
            <person name="Shimizu-Inatsugi R."/>
            <person name="Schlapbach R."/>
            <person name="Sreeman S.M."/>
            <person name="Shimizu K.K."/>
        </authorList>
    </citation>
    <scope>NUCLEOTIDE SEQUENCE</scope>
</reference>
<name>A0AAV5G5J2_ELECO</name>
<organism evidence="2 3">
    <name type="scientific">Eleusine coracana subsp. coracana</name>
    <dbReference type="NCBI Taxonomy" id="191504"/>
    <lineage>
        <taxon>Eukaryota</taxon>
        <taxon>Viridiplantae</taxon>
        <taxon>Streptophyta</taxon>
        <taxon>Embryophyta</taxon>
        <taxon>Tracheophyta</taxon>
        <taxon>Spermatophyta</taxon>
        <taxon>Magnoliopsida</taxon>
        <taxon>Liliopsida</taxon>
        <taxon>Poales</taxon>
        <taxon>Poaceae</taxon>
        <taxon>PACMAD clade</taxon>
        <taxon>Chloridoideae</taxon>
        <taxon>Cynodonteae</taxon>
        <taxon>Eleusininae</taxon>
        <taxon>Eleusine</taxon>
    </lineage>
</organism>
<accession>A0AAV5G5J2</accession>
<evidence type="ECO:0000256" key="1">
    <source>
        <dbReference type="SAM" id="MobiDB-lite"/>
    </source>
</evidence>
<gene>
    <name evidence="2" type="primary">gn00482</name>
    <name evidence="2" type="ORF">PR202_gn00482</name>
</gene>
<keyword evidence="3" id="KW-1185">Reference proteome</keyword>
<sequence length="81" mass="7870">MDPTPTGGGSSEAPVEPNSDGTVAGTGAGAVGGGSGPAGGATPTGSSSTTTKRGRGNSSVVWDHFKELYHVVNGVRKSLEL</sequence>
<dbReference type="Proteomes" id="UP001054889">
    <property type="component" value="Unassembled WGS sequence"/>
</dbReference>
<proteinExistence type="predicted"/>